<protein>
    <submittedName>
        <fullName evidence="1">Uncharacterized protein</fullName>
    </submittedName>
</protein>
<dbReference type="EMBL" id="CAMGYJ010000011">
    <property type="protein sequence ID" value="CAI0559234.1"/>
    <property type="molecule type" value="Genomic_DNA"/>
</dbReference>
<evidence type="ECO:0000313" key="2">
    <source>
        <dbReference type="Proteomes" id="UP001154282"/>
    </source>
</evidence>
<comment type="caution">
    <text evidence="1">The sequence shown here is derived from an EMBL/GenBank/DDBJ whole genome shotgun (WGS) entry which is preliminary data.</text>
</comment>
<reference evidence="1" key="1">
    <citation type="submission" date="2022-08" db="EMBL/GenBank/DDBJ databases">
        <authorList>
            <person name="Gutierrez-Valencia J."/>
        </authorList>
    </citation>
    <scope>NUCLEOTIDE SEQUENCE</scope>
</reference>
<proteinExistence type="predicted"/>
<accession>A0AAV0RNQ6</accession>
<sequence length="144" mass="15989">MNLPSGSCIARFRCVCKLWNNRLSYPGSIYNVLFTPNINLTGDSEIAQILIKGAEVGVDAASAAASNLSVGSFLREGLNGYWDLAKDEDESRKSVEEAIFAMMENCQRNDTSACDLRTLDFNAEREYRMFPGAGWRSGLKSFRN</sequence>
<dbReference type="Proteomes" id="UP001154282">
    <property type="component" value="Unassembled WGS sequence"/>
</dbReference>
<evidence type="ECO:0000313" key="1">
    <source>
        <dbReference type="EMBL" id="CAI0559234.1"/>
    </source>
</evidence>
<organism evidence="1 2">
    <name type="scientific">Linum tenue</name>
    <dbReference type="NCBI Taxonomy" id="586396"/>
    <lineage>
        <taxon>Eukaryota</taxon>
        <taxon>Viridiplantae</taxon>
        <taxon>Streptophyta</taxon>
        <taxon>Embryophyta</taxon>
        <taxon>Tracheophyta</taxon>
        <taxon>Spermatophyta</taxon>
        <taxon>Magnoliopsida</taxon>
        <taxon>eudicotyledons</taxon>
        <taxon>Gunneridae</taxon>
        <taxon>Pentapetalae</taxon>
        <taxon>rosids</taxon>
        <taxon>fabids</taxon>
        <taxon>Malpighiales</taxon>
        <taxon>Linaceae</taxon>
        <taxon>Linum</taxon>
    </lineage>
</organism>
<gene>
    <name evidence="1" type="ORF">LITE_LOCUS49123</name>
</gene>
<name>A0AAV0RNQ6_9ROSI</name>
<keyword evidence="2" id="KW-1185">Reference proteome</keyword>
<dbReference type="AlphaFoldDB" id="A0AAV0RNQ6"/>